<name>A0A0M0JZJ5_9EUKA</name>
<accession>A0A0M0JZJ5</accession>
<dbReference type="EMBL" id="JWZX01001878">
    <property type="protein sequence ID" value="KOO31974.1"/>
    <property type="molecule type" value="Genomic_DNA"/>
</dbReference>
<gene>
    <name evidence="1" type="ORF">Ctob_016067</name>
</gene>
<reference evidence="2" key="1">
    <citation type="journal article" date="2015" name="PLoS Genet.">
        <title>Genome Sequence and Transcriptome Analyses of Chrysochromulina tobin: Metabolic Tools for Enhanced Algal Fitness in the Prominent Order Prymnesiales (Haptophyceae).</title>
        <authorList>
            <person name="Hovde B.T."/>
            <person name="Deodato C.R."/>
            <person name="Hunsperger H.M."/>
            <person name="Ryken S.A."/>
            <person name="Yost W."/>
            <person name="Jha R.K."/>
            <person name="Patterson J."/>
            <person name="Monnat R.J. Jr."/>
            <person name="Barlow S.B."/>
            <person name="Starkenburg S.R."/>
            <person name="Cattolico R.A."/>
        </authorList>
    </citation>
    <scope>NUCLEOTIDE SEQUENCE</scope>
    <source>
        <strain evidence="2">CCMP291</strain>
    </source>
</reference>
<proteinExistence type="predicted"/>
<organism evidence="1 2">
    <name type="scientific">Chrysochromulina tobinii</name>
    <dbReference type="NCBI Taxonomy" id="1460289"/>
    <lineage>
        <taxon>Eukaryota</taxon>
        <taxon>Haptista</taxon>
        <taxon>Haptophyta</taxon>
        <taxon>Prymnesiophyceae</taxon>
        <taxon>Prymnesiales</taxon>
        <taxon>Chrysochromulinaceae</taxon>
        <taxon>Chrysochromulina</taxon>
    </lineage>
</organism>
<evidence type="ECO:0000313" key="2">
    <source>
        <dbReference type="Proteomes" id="UP000037460"/>
    </source>
</evidence>
<comment type="caution">
    <text evidence="1">The sequence shown here is derived from an EMBL/GenBank/DDBJ whole genome shotgun (WGS) entry which is preliminary data.</text>
</comment>
<sequence>MKLAAKQRRLGQGAARMTDVPKVAPTLEAYGKLSKLLGFEIPYDSPLATNEKRAAVWRQRKFDQPERAADDLSLWLADEDNKKELIKKWRPRLAATRNKKQPAGSGLRTEHIKPFFDVLEWQFCVLFEAIERFAIPDDITRIAATVLATMLLKHGRRA</sequence>
<keyword evidence="2" id="KW-1185">Reference proteome</keyword>
<dbReference type="AlphaFoldDB" id="A0A0M0JZJ5"/>
<protein>
    <submittedName>
        <fullName evidence="1">Uncharacterized protein</fullName>
    </submittedName>
</protein>
<evidence type="ECO:0000313" key="1">
    <source>
        <dbReference type="EMBL" id="KOO31974.1"/>
    </source>
</evidence>
<dbReference type="Proteomes" id="UP000037460">
    <property type="component" value="Unassembled WGS sequence"/>
</dbReference>